<gene>
    <name evidence="2" type="ORF">EYF80_049971</name>
</gene>
<sequence length="167" mass="18000">MPEIPEGRQRHDRGGRSPAAPEINHVVMLNESGDHVENGLSVSVTSHLRSLDSAAGRGGITGPLSAPPHRSPVLPFPSTHPSLAARRRFGFHSLAPTALFISKALTSMSSWVKVSGSSPIMLARCRFPMLNSSTCFWMNSTVNFSGPAAARFFLRSAELPHSCLLRT</sequence>
<evidence type="ECO:0000256" key="1">
    <source>
        <dbReference type="SAM" id="MobiDB-lite"/>
    </source>
</evidence>
<accession>A0A4Z2FF57</accession>
<reference evidence="2 3" key="1">
    <citation type="submission" date="2019-03" db="EMBL/GenBank/DDBJ databases">
        <title>First draft genome of Liparis tanakae, snailfish: a comprehensive survey of snailfish specific genes.</title>
        <authorList>
            <person name="Kim W."/>
            <person name="Song I."/>
            <person name="Jeong J.-H."/>
            <person name="Kim D."/>
            <person name="Kim S."/>
            <person name="Ryu S."/>
            <person name="Song J.Y."/>
            <person name="Lee S.K."/>
        </authorList>
    </citation>
    <scope>NUCLEOTIDE SEQUENCE [LARGE SCALE GENOMIC DNA]</scope>
    <source>
        <tissue evidence="2">Muscle</tissue>
    </source>
</reference>
<dbReference type="Proteomes" id="UP000314294">
    <property type="component" value="Unassembled WGS sequence"/>
</dbReference>
<protein>
    <submittedName>
        <fullName evidence="2">Uncharacterized protein</fullName>
    </submittedName>
</protein>
<feature type="compositionally biased region" description="Basic and acidic residues" evidence="1">
    <location>
        <begin position="1"/>
        <end position="15"/>
    </location>
</feature>
<proteinExistence type="predicted"/>
<dbReference type="AlphaFoldDB" id="A0A4Z2FF57"/>
<evidence type="ECO:0000313" key="3">
    <source>
        <dbReference type="Proteomes" id="UP000314294"/>
    </source>
</evidence>
<feature type="region of interest" description="Disordered" evidence="1">
    <location>
        <begin position="1"/>
        <end position="21"/>
    </location>
</feature>
<organism evidence="2 3">
    <name type="scientific">Liparis tanakae</name>
    <name type="common">Tanaka's snailfish</name>
    <dbReference type="NCBI Taxonomy" id="230148"/>
    <lineage>
        <taxon>Eukaryota</taxon>
        <taxon>Metazoa</taxon>
        <taxon>Chordata</taxon>
        <taxon>Craniata</taxon>
        <taxon>Vertebrata</taxon>
        <taxon>Euteleostomi</taxon>
        <taxon>Actinopterygii</taxon>
        <taxon>Neopterygii</taxon>
        <taxon>Teleostei</taxon>
        <taxon>Neoteleostei</taxon>
        <taxon>Acanthomorphata</taxon>
        <taxon>Eupercaria</taxon>
        <taxon>Perciformes</taxon>
        <taxon>Cottioidei</taxon>
        <taxon>Cottales</taxon>
        <taxon>Liparidae</taxon>
        <taxon>Liparis</taxon>
    </lineage>
</organism>
<keyword evidence="3" id="KW-1185">Reference proteome</keyword>
<name>A0A4Z2FF57_9TELE</name>
<comment type="caution">
    <text evidence="2">The sequence shown here is derived from an EMBL/GenBank/DDBJ whole genome shotgun (WGS) entry which is preliminary data.</text>
</comment>
<dbReference type="EMBL" id="SRLO01001241">
    <property type="protein sequence ID" value="TNN39857.1"/>
    <property type="molecule type" value="Genomic_DNA"/>
</dbReference>
<evidence type="ECO:0000313" key="2">
    <source>
        <dbReference type="EMBL" id="TNN39857.1"/>
    </source>
</evidence>